<accession>A0ABV9IEX8</accession>
<evidence type="ECO:0000313" key="2">
    <source>
        <dbReference type="Proteomes" id="UP001595952"/>
    </source>
</evidence>
<reference evidence="2" key="1">
    <citation type="journal article" date="2019" name="Int. J. Syst. Evol. Microbiol.">
        <title>The Global Catalogue of Microorganisms (GCM) 10K type strain sequencing project: providing services to taxonomists for standard genome sequencing and annotation.</title>
        <authorList>
            <consortium name="The Broad Institute Genomics Platform"/>
            <consortium name="The Broad Institute Genome Sequencing Center for Infectious Disease"/>
            <person name="Wu L."/>
            <person name="Ma J."/>
        </authorList>
    </citation>
    <scope>NUCLEOTIDE SEQUENCE [LARGE SCALE GENOMIC DNA]</scope>
    <source>
        <strain evidence="2">CCUG 55995</strain>
    </source>
</reference>
<keyword evidence="2" id="KW-1185">Reference proteome</keyword>
<name>A0ABV9IEX8_9DEIO</name>
<dbReference type="Proteomes" id="UP001595952">
    <property type="component" value="Unassembled WGS sequence"/>
</dbReference>
<comment type="caution">
    <text evidence="1">The sequence shown here is derived from an EMBL/GenBank/DDBJ whole genome shotgun (WGS) entry which is preliminary data.</text>
</comment>
<sequence>MLNLLSNAVKFTQKTPLALIELATSWAKLTGASDLQTVRREARL</sequence>
<protein>
    <submittedName>
        <fullName evidence="1">Uncharacterized protein</fullName>
    </submittedName>
</protein>
<organism evidence="1 2">
    <name type="scientific">Deinococcus hohokamensis</name>
    <dbReference type="NCBI Taxonomy" id="309883"/>
    <lineage>
        <taxon>Bacteria</taxon>
        <taxon>Thermotogati</taxon>
        <taxon>Deinococcota</taxon>
        <taxon>Deinococci</taxon>
        <taxon>Deinococcales</taxon>
        <taxon>Deinococcaceae</taxon>
        <taxon>Deinococcus</taxon>
    </lineage>
</organism>
<dbReference type="RefSeq" id="WP_380063362.1">
    <property type="nucleotide sequence ID" value="NZ_JBHSEI010000015.1"/>
</dbReference>
<proteinExistence type="predicted"/>
<dbReference type="EMBL" id="JBHSEI010000015">
    <property type="protein sequence ID" value="MFC4640388.1"/>
    <property type="molecule type" value="Genomic_DNA"/>
</dbReference>
<evidence type="ECO:0000313" key="1">
    <source>
        <dbReference type="EMBL" id="MFC4640388.1"/>
    </source>
</evidence>
<gene>
    <name evidence="1" type="ORF">ACFO0D_18825</name>
</gene>